<dbReference type="Pfam" id="PF02615">
    <property type="entry name" value="Ldh_2"/>
    <property type="match status" value="1"/>
</dbReference>
<dbReference type="KEGG" id="rha:RHA1_ro08843"/>
<evidence type="ECO:0000256" key="2">
    <source>
        <dbReference type="ARBA" id="ARBA00023002"/>
    </source>
</evidence>
<protein>
    <submittedName>
        <fullName evidence="3">Probable malate/L-lactate dehydrogenase</fullName>
    </submittedName>
</protein>
<dbReference type="Gene3D" id="1.10.1530.10">
    <property type="match status" value="1"/>
</dbReference>
<dbReference type="SUPFAM" id="SSF89733">
    <property type="entry name" value="L-sulfolactate dehydrogenase-like"/>
    <property type="match status" value="1"/>
</dbReference>
<gene>
    <name evidence="3" type="ordered locus">RHA1_ro08843</name>
</gene>
<keyword evidence="3" id="KW-0614">Plasmid</keyword>
<dbReference type="PANTHER" id="PTHR11091:SF0">
    <property type="entry name" value="MALATE DEHYDROGENASE"/>
    <property type="match status" value="1"/>
</dbReference>
<geneLocation type="plasmid" evidence="3 4">
    <name>pRHL1</name>
</geneLocation>
<comment type="similarity">
    <text evidence="1">Belongs to the LDH2/MDH2 oxidoreductase family.</text>
</comment>
<dbReference type="EMBL" id="CP000432">
    <property type="protein sequence ID" value="ABG99887.1"/>
    <property type="molecule type" value="Genomic_DNA"/>
</dbReference>
<keyword evidence="2" id="KW-0560">Oxidoreductase</keyword>
<dbReference type="GO" id="GO:0016491">
    <property type="term" value="F:oxidoreductase activity"/>
    <property type="evidence" value="ECO:0007669"/>
    <property type="project" value="UniProtKB-KW"/>
</dbReference>
<evidence type="ECO:0000313" key="4">
    <source>
        <dbReference type="Proteomes" id="UP000008710"/>
    </source>
</evidence>
<dbReference type="PATRIC" id="fig|101510.16.peg.8166"/>
<dbReference type="InterPro" id="IPR003767">
    <property type="entry name" value="Malate/L-lactate_DH-like"/>
</dbReference>
<accession>Q0RXU9</accession>
<sequence length="349" mass="35518">MIDTAEAAVALATDLLAAAGLDRTRAATTAECIVQADLWGIGSHGLLRLPYYLERMQAGGYPPEADLVTVSDTGPVVALDGGGGLGHWQLWRAAELAAERCATYGVAAVSVGNSGHCGALGIYTRAAIDTGYIALTFSNGPAVMPPWGGNKPLLSTSPIAAGIPSRPTPAIIDLATSAVARGKIAAHAQNGDQLPDGWALDAHGEPTTDPQAALRGMLSPLGGAKGFALAFLVEALAGGAVGPHLSVDVPDMFDDSDAKHPQRIGHLIVTVDPARLGSSGNGAQERIDRLANLVGEHGGRLPGARRSAIGDLPANTPLALGTTTVDQLIGWAGRLGVVIAPSTDQPVMS</sequence>
<name>Q0RXU9_RHOJR</name>
<dbReference type="InterPro" id="IPR036111">
    <property type="entry name" value="Mal/L-sulfo/L-lacto_DH-like_sf"/>
</dbReference>
<evidence type="ECO:0000256" key="1">
    <source>
        <dbReference type="ARBA" id="ARBA00006056"/>
    </source>
</evidence>
<dbReference type="HOGENOM" id="CLU_040452_3_1_11"/>
<dbReference type="InterPro" id="IPR043143">
    <property type="entry name" value="Mal/L-sulf/L-lact_DH-like_NADP"/>
</dbReference>
<dbReference type="Gene3D" id="3.30.1370.60">
    <property type="entry name" value="Hypothetical oxidoreductase yiak, domain 2"/>
    <property type="match status" value="1"/>
</dbReference>
<dbReference type="InterPro" id="IPR043144">
    <property type="entry name" value="Mal/L-sulf/L-lact_DH-like_ah"/>
</dbReference>
<dbReference type="Proteomes" id="UP000008710">
    <property type="component" value="Plasmid pRHL1"/>
</dbReference>
<organism evidence="3 4">
    <name type="scientific">Rhodococcus jostii (strain RHA1)</name>
    <dbReference type="NCBI Taxonomy" id="101510"/>
    <lineage>
        <taxon>Bacteria</taxon>
        <taxon>Bacillati</taxon>
        <taxon>Actinomycetota</taxon>
        <taxon>Actinomycetes</taxon>
        <taxon>Mycobacteriales</taxon>
        <taxon>Nocardiaceae</taxon>
        <taxon>Rhodococcus</taxon>
    </lineage>
</organism>
<proteinExistence type="inferred from homology"/>
<reference evidence="4" key="1">
    <citation type="journal article" date="2006" name="Proc. Natl. Acad. Sci. U.S.A.">
        <title>The complete genome of Rhodococcus sp. RHA1 provides insights into a catabolic powerhouse.</title>
        <authorList>
            <person name="McLeod M.P."/>
            <person name="Warren R.L."/>
            <person name="Hsiao W.W.L."/>
            <person name="Araki N."/>
            <person name="Myhre M."/>
            <person name="Fernandes C."/>
            <person name="Miyazawa D."/>
            <person name="Wong W."/>
            <person name="Lillquist A.L."/>
            <person name="Wang D."/>
            <person name="Dosanjh M."/>
            <person name="Hara H."/>
            <person name="Petrescu A."/>
            <person name="Morin R.D."/>
            <person name="Yang G."/>
            <person name="Stott J.M."/>
            <person name="Schein J.E."/>
            <person name="Shin H."/>
            <person name="Smailus D."/>
            <person name="Siddiqui A.S."/>
            <person name="Marra M.A."/>
            <person name="Jones S.J.M."/>
            <person name="Holt R."/>
            <person name="Brinkman F.S.L."/>
            <person name="Miyauchi K."/>
            <person name="Fukuda M."/>
            <person name="Davies J.E."/>
            <person name="Mohn W.W."/>
            <person name="Eltis L.D."/>
        </authorList>
    </citation>
    <scope>NUCLEOTIDE SEQUENCE [LARGE SCALE GENOMIC DNA]</scope>
    <source>
        <strain evidence="4">RHA1</strain>
    </source>
</reference>
<dbReference type="PANTHER" id="PTHR11091">
    <property type="entry name" value="OXIDOREDUCTASE-RELATED"/>
    <property type="match status" value="1"/>
</dbReference>
<dbReference type="RefSeq" id="WP_011599566.1">
    <property type="nucleotide sequence ID" value="NC_008269.1"/>
</dbReference>
<evidence type="ECO:0000313" key="3">
    <source>
        <dbReference type="EMBL" id="ABG99887.1"/>
    </source>
</evidence>
<dbReference type="AlphaFoldDB" id="Q0RXU9"/>